<dbReference type="Pfam" id="PF09370">
    <property type="entry name" value="PEP_hydrolase"/>
    <property type="match status" value="1"/>
</dbReference>
<dbReference type="InterPro" id="IPR009215">
    <property type="entry name" value="TIM-br_IGPS-like"/>
</dbReference>
<dbReference type="Gene3D" id="1.10.10.60">
    <property type="entry name" value="Homeodomain-like"/>
    <property type="match status" value="1"/>
</dbReference>
<accession>A0ABT1LDU1</accession>
<dbReference type="SUPFAM" id="SSF51621">
    <property type="entry name" value="Phosphoenolpyruvate/pyruvate domain"/>
    <property type="match status" value="1"/>
</dbReference>
<reference evidence="7 8" key="1">
    <citation type="submission" date="2022-07" db="EMBL/GenBank/DDBJ databases">
        <authorList>
            <person name="Li W.-J."/>
            <person name="Deng Q.-Q."/>
        </authorList>
    </citation>
    <scope>NUCLEOTIDE SEQUENCE [LARGE SCALE GENOMIC DNA]</scope>
    <source>
        <strain evidence="7 8">SYSU M60028</strain>
    </source>
</reference>
<evidence type="ECO:0000259" key="6">
    <source>
        <dbReference type="PROSITE" id="PS50045"/>
    </source>
</evidence>
<evidence type="ECO:0000256" key="1">
    <source>
        <dbReference type="ARBA" id="ARBA00022741"/>
    </source>
</evidence>
<keyword evidence="8" id="KW-1185">Reference proteome</keyword>
<dbReference type="Pfam" id="PF25601">
    <property type="entry name" value="AAA_lid_14"/>
    <property type="match status" value="1"/>
</dbReference>
<proteinExistence type="predicted"/>
<comment type="caution">
    <text evidence="7">The sequence shown here is derived from an EMBL/GenBank/DDBJ whole genome shotgun (WGS) entry which is preliminary data.</text>
</comment>
<name>A0ABT1LDU1_9HYPH</name>
<dbReference type="PANTHER" id="PTHR31862:SF1">
    <property type="entry name" value="UPF0261 DOMAIN PROTEIN (AFU_ORTHOLOGUE AFUA_1G10120)"/>
    <property type="match status" value="1"/>
</dbReference>
<keyword evidence="2" id="KW-0067">ATP-binding</keyword>
<evidence type="ECO:0000313" key="8">
    <source>
        <dbReference type="Proteomes" id="UP001205890"/>
    </source>
</evidence>
<dbReference type="Proteomes" id="UP001205890">
    <property type="component" value="Unassembled WGS sequence"/>
</dbReference>
<keyword evidence="3" id="KW-0902">Two-component regulatory system</keyword>
<dbReference type="InterPro" id="IPR058031">
    <property type="entry name" value="AAA_lid_NorR"/>
</dbReference>
<dbReference type="InterPro" id="IPR002197">
    <property type="entry name" value="HTH_Fis"/>
</dbReference>
<dbReference type="CDD" id="cd00009">
    <property type="entry name" value="AAA"/>
    <property type="match status" value="1"/>
</dbReference>
<dbReference type="InterPro" id="IPR002078">
    <property type="entry name" value="Sigma_54_int"/>
</dbReference>
<dbReference type="SUPFAM" id="SSF52540">
    <property type="entry name" value="P-loop containing nucleoside triphosphate hydrolases"/>
    <property type="match status" value="1"/>
</dbReference>
<keyword evidence="4" id="KW-0805">Transcription regulation</keyword>
<feature type="domain" description="Sigma-54 factor interaction" evidence="6">
    <location>
        <begin position="317"/>
        <end position="545"/>
    </location>
</feature>
<dbReference type="Pfam" id="PF00158">
    <property type="entry name" value="Sigma54_activat"/>
    <property type="match status" value="1"/>
</dbReference>
<dbReference type="InterPro" id="IPR015813">
    <property type="entry name" value="Pyrv/PenolPyrv_kinase-like_dom"/>
</dbReference>
<dbReference type="PROSITE" id="PS50045">
    <property type="entry name" value="SIGMA54_INTERACT_4"/>
    <property type="match status" value="1"/>
</dbReference>
<dbReference type="Gene3D" id="3.20.20.70">
    <property type="entry name" value="Aldolase class I"/>
    <property type="match status" value="1"/>
</dbReference>
<organism evidence="7 8">
    <name type="scientific">Alsobacter ponti</name>
    <dbReference type="NCBI Taxonomy" id="2962936"/>
    <lineage>
        <taxon>Bacteria</taxon>
        <taxon>Pseudomonadati</taxon>
        <taxon>Pseudomonadota</taxon>
        <taxon>Alphaproteobacteria</taxon>
        <taxon>Hyphomicrobiales</taxon>
        <taxon>Alsobacteraceae</taxon>
        <taxon>Alsobacter</taxon>
    </lineage>
</organism>
<evidence type="ECO:0000256" key="5">
    <source>
        <dbReference type="ARBA" id="ARBA00023163"/>
    </source>
</evidence>
<dbReference type="Pfam" id="PF02954">
    <property type="entry name" value="HTH_8"/>
    <property type="match status" value="1"/>
</dbReference>
<gene>
    <name evidence="7" type="ORF">NK718_14170</name>
</gene>
<protein>
    <submittedName>
        <fullName evidence="7">Phosphoenolpyruvate hydrolase family protein</fullName>
    </submittedName>
</protein>
<keyword evidence="5" id="KW-0804">Transcription</keyword>
<keyword evidence="1" id="KW-0547">Nucleotide-binding</keyword>
<dbReference type="InterPro" id="IPR009057">
    <property type="entry name" value="Homeodomain-like_sf"/>
</dbReference>
<dbReference type="InterPro" id="IPR013785">
    <property type="entry name" value="Aldolase_TIM"/>
</dbReference>
<evidence type="ECO:0000256" key="2">
    <source>
        <dbReference type="ARBA" id="ARBA00022840"/>
    </source>
</evidence>
<sequence>MTSRSISGPSAEAAAAARETGRAGGVSAALFEQEEAIRAGSSFLVGAAIGTGMAAQSAIRGGADFLIALSAGRMRNMGEPSIAAMLPMRESNEFVMSFACAEILPRASVPVYFGASCFDPRLDLDRLLSRVADAGFRGVANFPSAVLIDGEFRAFIEAEDVGFGRELDLLRKARERGLATLAYIHTREEAVAAAQCGVDLINIDLGWNMGGVLGAASGVRIEEAALSVAAIARLVQTTSPRTRCVVEGGPIVSPRQLEELCMVAQVDGYVGGSTIDRVPSESAIEVVTAAFKAIGSLRQRIDGMERRIDRRSFPRCLWGHSPAIEDARALFGKLVTTDHPVLVLGEDGTGRREVARAIHAFSARKGRDVITVNCADPPGERLALDLLGCMAGAHPSVGRTRMGWLELARGSSLILDHVEDMSVAVQRALMQAVEAGQYWRVGGETPLPLDVRIIAIARRPLRDLPPEAMDPRFAEWLGRFSILMPPLRDRADDLPALIDETLGLIEARAGGARKSLEPTAFRALAAYHWPRNLRELHATLERAALACSGDVIGPQHLPPLEAARRPDAPVLAPSGSEKEWILDALKHNRFRRGRTADYLGMSRKTLYNKMRAHGLLKPGGRRSASAGVKDAP</sequence>
<keyword evidence="7" id="KW-0378">Hydrolase</keyword>
<evidence type="ECO:0000256" key="3">
    <source>
        <dbReference type="ARBA" id="ARBA00023012"/>
    </source>
</evidence>
<dbReference type="RefSeq" id="WP_254743511.1">
    <property type="nucleotide sequence ID" value="NZ_JANCLU010000013.1"/>
</dbReference>
<dbReference type="Gene3D" id="3.40.50.300">
    <property type="entry name" value="P-loop containing nucleotide triphosphate hydrolases"/>
    <property type="match status" value="1"/>
</dbReference>
<dbReference type="PANTHER" id="PTHR31862">
    <property type="entry name" value="UPF0261 DOMAIN PROTEIN (AFU_ORTHOLOGUE AFUA_1G10120)"/>
    <property type="match status" value="1"/>
</dbReference>
<dbReference type="InterPro" id="IPR051353">
    <property type="entry name" value="Tobamovirus_resist_UPF0261"/>
</dbReference>
<dbReference type="PRINTS" id="PR01590">
    <property type="entry name" value="HTHFIS"/>
</dbReference>
<evidence type="ECO:0000256" key="4">
    <source>
        <dbReference type="ARBA" id="ARBA00023015"/>
    </source>
</evidence>
<evidence type="ECO:0000313" key="7">
    <source>
        <dbReference type="EMBL" id="MCP8939670.1"/>
    </source>
</evidence>
<dbReference type="InterPro" id="IPR027417">
    <property type="entry name" value="P-loop_NTPase"/>
</dbReference>
<dbReference type="Gene3D" id="1.10.8.60">
    <property type="match status" value="1"/>
</dbReference>
<dbReference type="EMBL" id="JANCLU010000013">
    <property type="protein sequence ID" value="MCP8939670.1"/>
    <property type="molecule type" value="Genomic_DNA"/>
</dbReference>
<dbReference type="SUPFAM" id="SSF46689">
    <property type="entry name" value="Homeodomain-like"/>
    <property type="match status" value="1"/>
</dbReference>
<dbReference type="GO" id="GO:0016787">
    <property type="term" value="F:hydrolase activity"/>
    <property type="evidence" value="ECO:0007669"/>
    <property type="project" value="UniProtKB-KW"/>
</dbReference>